<dbReference type="OrthoDB" id="294295at2759"/>
<evidence type="ECO:0000256" key="1">
    <source>
        <dbReference type="ARBA" id="ARBA00006484"/>
    </source>
</evidence>
<organism evidence="4 5">
    <name type="scientific">Eutypa lata (strain UCR-EL1)</name>
    <name type="common">Grapevine dieback disease fungus</name>
    <name type="synonym">Eutypa armeniacae</name>
    <dbReference type="NCBI Taxonomy" id="1287681"/>
    <lineage>
        <taxon>Eukaryota</taxon>
        <taxon>Fungi</taxon>
        <taxon>Dikarya</taxon>
        <taxon>Ascomycota</taxon>
        <taxon>Pezizomycotina</taxon>
        <taxon>Sordariomycetes</taxon>
        <taxon>Xylariomycetidae</taxon>
        <taxon>Xylariales</taxon>
        <taxon>Diatrypaceae</taxon>
        <taxon>Eutypa</taxon>
    </lineage>
</organism>
<dbReference type="eggNOG" id="KOG0725">
    <property type="taxonomic scope" value="Eukaryota"/>
</dbReference>
<comment type="similarity">
    <text evidence="1">Belongs to the short-chain dehydrogenases/reductases (SDR) family.</text>
</comment>
<keyword evidence="2" id="KW-0521">NADP</keyword>
<keyword evidence="3" id="KW-0560">Oxidoreductase</keyword>
<gene>
    <name evidence="4" type="ORF">UCREL1_5076</name>
</gene>
<accession>M7SNC8</accession>
<dbReference type="EMBL" id="KB706330">
    <property type="protein sequence ID" value="EMR67914.1"/>
    <property type="molecule type" value="Genomic_DNA"/>
</dbReference>
<dbReference type="Pfam" id="PF23441">
    <property type="entry name" value="SDR"/>
    <property type="match status" value="1"/>
</dbReference>
<proteinExistence type="inferred from homology"/>
<evidence type="ECO:0000256" key="3">
    <source>
        <dbReference type="ARBA" id="ARBA00023002"/>
    </source>
</evidence>
<reference evidence="5" key="1">
    <citation type="journal article" date="2013" name="Genome Announc.">
        <title>Draft genome sequence of the grapevine dieback fungus Eutypa lata UCR-EL1.</title>
        <authorList>
            <person name="Blanco-Ulate B."/>
            <person name="Rolshausen P.E."/>
            <person name="Cantu D."/>
        </authorList>
    </citation>
    <scope>NUCLEOTIDE SEQUENCE [LARGE SCALE GENOMIC DNA]</scope>
    <source>
        <strain evidence="5">UCR-EL1</strain>
    </source>
</reference>
<evidence type="ECO:0000313" key="4">
    <source>
        <dbReference type="EMBL" id="EMR67914.1"/>
    </source>
</evidence>
<evidence type="ECO:0000313" key="5">
    <source>
        <dbReference type="Proteomes" id="UP000012174"/>
    </source>
</evidence>
<dbReference type="Proteomes" id="UP000012174">
    <property type="component" value="Unassembled WGS sequence"/>
</dbReference>
<dbReference type="KEGG" id="ela:UCREL1_5076"/>
<dbReference type="Gene3D" id="3.40.50.720">
    <property type="entry name" value="NAD(P)-binding Rossmann-like Domain"/>
    <property type="match status" value="1"/>
</dbReference>
<evidence type="ECO:0000256" key="2">
    <source>
        <dbReference type="ARBA" id="ARBA00022857"/>
    </source>
</evidence>
<dbReference type="PRINTS" id="PR00081">
    <property type="entry name" value="GDHRDH"/>
</dbReference>
<dbReference type="InterPro" id="IPR051122">
    <property type="entry name" value="SDR_DHRS6-like"/>
</dbReference>
<dbReference type="PANTHER" id="PTHR43477">
    <property type="entry name" value="DIHYDROANTICAPSIN 7-DEHYDROGENASE"/>
    <property type="match status" value="1"/>
</dbReference>
<sequence>MASTSKYNKLAGKSILVFGGTSGIGFCVAEGCVEHGARVIVTGSSAGTVDNAVKRIQATYPSAADSVTGYACDLADPTKVEANVEELLQKAVAWAGEGKTAKKLDHIAFLAGDATKPSAITEMNPTAELPPLLAVRIYAVLAIAKLASRYVEVSSASSLTLTGGAIPDKPMQGVSLIAAVGGAIITLGRGLAVDLQPIRVNTISPGLVYTERFERTAPGDKLGPFLEFAKSTTLFKEVGKPEDVAEAYLYTMKDGFMTGEHIRSNGGYFLV</sequence>
<dbReference type="InterPro" id="IPR057571">
    <property type="entry name" value="SDR_PhqE-like"/>
</dbReference>
<dbReference type="GO" id="GO:0016491">
    <property type="term" value="F:oxidoreductase activity"/>
    <property type="evidence" value="ECO:0007669"/>
    <property type="project" value="UniProtKB-KW"/>
</dbReference>
<dbReference type="HOGENOM" id="CLU_010194_15_2_1"/>
<dbReference type="SUPFAM" id="SSF51735">
    <property type="entry name" value="NAD(P)-binding Rossmann-fold domains"/>
    <property type="match status" value="1"/>
</dbReference>
<name>M7SNC8_EUTLA</name>
<dbReference type="OMA" id="AYLYCMK"/>
<dbReference type="AlphaFoldDB" id="M7SNC8"/>
<dbReference type="InterPro" id="IPR036291">
    <property type="entry name" value="NAD(P)-bd_dom_sf"/>
</dbReference>
<dbReference type="InterPro" id="IPR002347">
    <property type="entry name" value="SDR_fam"/>
</dbReference>
<keyword evidence="5" id="KW-1185">Reference proteome</keyword>
<dbReference type="PANTHER" id="PTHR43477:SF1">
    <property type="entry name" value="DIHYDROANTICAPSIN 7-DEHYDROGENASE"/>
    <property type="match status" value="1"/>
</dbReference>
<protein>
    <submittedName>
        <fullName evidence="4">Putative short chain dehydrogenase reductase family protein</fullName>
    </submittedName>
</protein>